<dbReference type="GO" id="GO:0008061">
    <property type="term" value="F:chitin binding"/>
    <property type="evidence" value="ECO:0007669"/>
    <property type="project" value="UniProtKB-KW"/>
</dbReference>
<evidence type="ECO:0000259" key="11">
    <source>
        <dbReference type="PROSITE" id="PS51910"/>
    </source>
</evidence>
<evidence type="ECO:0000256" key="7">
    <source>
        <dbReference type="ARBA" id="ARBA00023326"/>
    </source>
</evidence>
<proteinExistence type="inferred from homology"/>
<dbReference type="InterPro" id="IPR011583">
    <property type="entry name" value="Chitinase_II/V-like_cat"/>
</dbReference>
<feature type="chain" id="PRO_5043830341" description="chitinase" evidence="9">
    <location>
        <begin position="19"/>
        <end position="562"/>
    </location>
</feature>
<reference evidence="12" key="1">
    <citation type="submission" date="2023-08" db="EMBL/GenBank/DDBJ databases">
        <authorList>
            <person name="Alioto T."/>
            <person name="Alioto T."/>
            <person name="Gomez Garrido J."/>
        </authorList>
    </citation>
    <scope>NUCLEOTIDE SEQUENCE</scope>
</reference>
<dbReference type="PANTHER" id="PTHR11177:SF379">
    <property type="entry name" value="CHITINASE"/>
    <property type="match status" value="1"/>
</dbReference>
<comment type="catalytic activity">
    <reaction evidence="1">
        <text>Random endo-hydrolysis of N-acetyl-beta-D-glucosaminide (1-&gt;4)-beta-linkages in chitin and chitodextrins.</text>
        <dbReference type="EC" id="3.2.1.14"/>
    </reaction>
</comment>
<protein>
    <recommendedName>
        <fullName evidence="3">chitinase</fullName>
        <ecNumber evidence="3">3.2.1.14</ecNumber>
    </recommendedName>
</protein>
<dbReference type="Gene3D" id="3.10.50.10">
    <property type="match status" value="1"/>
</dbReference>
<evidence type="ECO:0000259" key="10">
    <source>
        <dbReference type="PROSITE" id="PS50940"/>
    </source>
</evidence>
<keyword evidence="7" id="KW-0624">Polysaccharide degradation</keyword>
<dbReference type="InterPro" id="IPR036508">
    <property type="entry name" value="Chitin-bd_dom_sf"/>
</dbReference>
<dbReference type="InterPro" id="IPR002557">
    <property type="entry name" value="Chitin-bd_dom"/>
</dbReference>
<dbReference type="InterPro" id="IPR029070">
    <property type="entry name" value="Chitinase_insertion_sf"/>
</dbReference>
<dbReference type="InterPro" id="IPR001223">
    <property type="entry name" value="Glyco_hydro18_cat"/>
</dbReference>
<dbReference type="SMART" id="SM00494">
    <property type="entry name" value="ChtBD2"/>
    <property type="match status" value="1"/>
</dbReference>
<sequence>MMTLSLAAGLCLIFASLASSTSRLVCYFNSEAERRPAMGKMTVSEIDPNQCTHLVLAFHGIRENEIAAMNETDIQQYSDFNGLKTRNPLLKTLVAVGGPNVNPQEFSSVMNSMENERAFILSVGRLLRLNNFDGVVIDWRYPGGQPQDKTQFTKLCNDLNQAFMIEASAVELDKLLVVASVSADRETIDNGYEVEEIAKSLDFINVLTFDFHGPWESTTGHHSPLFQGSQDTGDKIHSNTDSALKYWQAKGAPAEKLNMGLAAYGRAFSLSSDSTDVGAPASGPAEEGCYTGEEGLWAFYETCLYLEEGTVKGIPDQKVPYGVAEGQWVGYDDENSLDDKVDYLEANNFGGVVVMYLDFDDFTGQFCKRGKSPFISKLHDRIVTGSSQLPSTSTTQPATTTSPPTTKATTTKTTTTSPPTTKATTTKTTTTSPPTTAKTTTTSPPTTKATTTKTTTTSPPTTKATTTKTTTTSPPTTKATTTKTTTTSPPTTAKTTTTSPPTTKTTIKTKSNGEICGSGESGIYPDPDSNTHFYNCDHGSATRQECSSGLVFKEPCKCCDNP</sequence>
<dbReference type="Pfam" id="PF00704">
    <property type="entry name" value="Glyco_hydro_18"/>
    <property type="match status" value="1"/>
</dbReference>
<keyword evidence="9" id="KW-0732">Signal</keyword>
<feature type="compositionally biased region" description="Low complexity" evidence="8">
    <location>
        <begin position="390"/>
        <end position="510"/>
    </location>
</feature>
<feature type="domain" description="Chitin-binding type-2" evidence="10">
    <location>
        <begin position="513"/>
        <end position="562"/>
    </location>
</feature>
<keyword evidence="7" id="KW-0119">Carbohydrate metabolism</keyword>
<dbReference type="GO" id="GO:0006032">
    <property type="term" value="P:chitin catabolic process"/>
    <property type="evidence" value="ECO:0007669"/>
    <property type="project" value="UniProtKB-KW"/>
</dbReference>
<feature type="domain" description="GH18" evidence="11">
    <location>
        <begin position="22"/>
        <end position="385"/>
    </location>
</feature>
<comment type="similarity">
    <text evidence="2">Belongs to the glycosyl hydrolase 18 family. Chitinase class II subfamily.</text>
</comment>
<dbReference type="AlphaFoldDB" id="A0AAV1HFN9"/>
<evidence type="ECO:0000256" key="3">
    <source>
        <dbReference type="ARBA" id="ARBA00012729"/>
    </source>
</evidence>
<evidence type="ECO:0000256" key="2">
    <source>
        <dbReference type="ARBA" id="ARBA00009121"/>
    </source>
</evidence>
<dbReference type="FunFam" id="3.10.50.10:FF:000001">
    <property type="entry name" value="Chitinase 3-like 1"/>
    <property type="match status" value="1"/>
</dbReference>
<evidence type="ECO:0000256" key="4">
    <source>
        <dbReference type="ARBA" id="ARBA00022669"/>
    </source>
</evidence>
<dbReference type="PROSITE" id="PS51910">
    <property type="entry name" value="GH18_2"/>
    <property type="match status" value="1"/>
</dbReference>
<feature type="region of interest" description="Disordered" evidence="8">
    <location>
        <begin position="386"/>
        <end position="524"/>
    </location>
</feature>
<dbReference type="InterPro" id="IPR050314">
    <property type="entry name" value="Glycosyl_Hydrlase_18"/>
</dbReference>
<keyword evidence="5" id="KW-0146">Chitin degradation</keyword>
<dbReference type="GO" id="GO:0008843">
    <property type="term" value="F:endochitinase activity"/>
    <property type="evidence" value="ECO:0007669"/>
    <property type="project" value="UniProtKB-EC"/>
</dbReference>
<name>A0AAV1HFN9_XYRNO</name>
<dbReference type="SUPFAM" id="SSF51445">
    <property type="entry name" value="(Trans)glycosidases"/>
    <property type="match status" value="1"/>
</dbReference>
<dbReference type="InterPro" id="IPR017853">
    <property type="entry name" value="GH"/>
</dbReference>
<dbReference type="Proteomes" id="UP001178508">
    <property type="component" value="Chromosome 22"/>
</dbReference>
<evidence type="ECO:0000256" key="9">
    <source>
        <dbReference type="SAM" id="SignalP"/>
    </source>
</evidence>
<dbReference type="Gene3D" id="3.20.20.80">
    <property type="entry name" value="Glycosidases"/>
    <property type="match status" value="2"/>
</dbReference>
<evidence type="ECO:0000313" key="13">
    <source>
        <dbReference type="Proteomes" id="UP001178508"/>
    </source>
</evidence>
<organism evidence="12 13">
    <name type="scientific">Xyrichtys novacula</name>
    <name type="common">Pearly razorfish</name>
    <name type="synonym">Hemipteronotus novacula</name>
    <dbReference type="NCBI Taxonomy" id="13765"/>
    <lineage>
        <taxon>Eukaryota</taxon>
        <taxon>Metazoa</taxon>
        <taxon>Chordata</taxon>
        <taxon>Craniata</taxon>
        <taxon>Vertebrata</taxon>
        <taxon>Euteleostomi</taxon>
        <taxon>Actinopterygii</taxon>
        <taxon>Neopterygii</taxon>
        <taxon>Teleostei</taxon>
        <taxon>Neoteleostei</taxon>
        <taxon>Acanthomorphata</taxon>
        <taxon>Eupercaria</taxon>
        <taxon>Labriformes</taxon>
        <taxon>Labridae</taxon>
        <taxon>Xyrichtys</taxon>
    </lineage>
</organism>
<keyword evidence="4" id="KW-0147">Chitin-binding</keyword>
<evidence type="ECO:0000256" key="5">
    <source>
        <dbReference type="ARBA" id="ARBA00023024"/>
    </source>
</evidence>
<dbReference type="EC" id="3.2.1.14" evidence="3"/>
<evidence type="ECO:0000256" key="8">
    <source>
        <dbReference type="SAM" id="MobiDB-lite"/>
    </source>
</evidence>
<feature type="signal peptide" evidence="9">
    <location>
        <begin position="1"/>
        <end position="18"/>
    </location>
</feature>
<dbReference type="GO" id="GO:0005576">
    <property type="term" value="C:extracellular region"/>
    <property type="evidence" value="ECO:0007669"/>
    <property type="project" value="InterPro"/>
</dbReference>
<dbReference type="GO" id="GO:0000272">
    <property type="term" value="P:polysaccharide catabolic process"/>
    <property type="evidence" value="ECO:0007669"/>
    <property type="project" value="UniProtKB-KW"/>
</dbReference>
<keyword evidence="13" id="KW-1185">Reference proteome</keyword>
<dbReference type="PROSITE" id="PS50940">
    <property type="entry name" value="CHIT_BIND_II"/>
    <property type="match status" value="1"/>
</dbReference>
<dbReference type="Pfam" id="PF01607">
    <property type="entry name" value="CBM_14"/>
    <property type="match status" value="1"/>
</dbReference>
<dbReference type="SUPFAM" id="SSF57625">
    <property type="entry name" value="Invertebrate chitin-binding proteins"/>
    <property type="match status" value="1"/>
</dbReference>
<dbReference type="EMBL" id="OY660885">
    <property type="protein sequence ID" value="CAJ1084723.1"/>
    <property type="molecule type" value="Genomic_DNA"/>
</dbReference>
<dbReference type="SUPFAM" id="SSF54556">
    <property type="entry name" value="Chitinase insertion domain"/>
    <property type="match status" value="1"/>
</dbReference>
<evidence type="ECO:0000256" key="6">
    <source>
        <dbReference type="ARBA" id="ARBA00023157"/>
    </source>
</evidence>
<gene>
    <name evidence="12" type="ORF">XNOV1_A010472</name>
</gene>
<dbReference type="PANTHER" id="PTHR11177">
    <property type="entry name" value="CHITINASE"/>
    <property type="match status" value="1"/>
</dbReference>
<evidence type="ECO:0000313" key="12">
    <source>
        <dbReference type="EMBL" id="CAJ1084723.1"/>
    </source>
</evidence>
<keyword evidence="6" id="KW-1015">Disulfide bond</keyword>
<accession>A0AAV1HFN9</accession>
<evidence type="ECO:0000256" key="1">
    <source>
        <dbReference type="ARBA" id="ARBA00000822"/>
    </source>
</evidence>
<dbReference type="SMART" id="SM00636">
    <property type="entry name" value="Glyco_18"/>
    <property type="match status" value="1"/>
</dbReference>